<dbReference type="RefSeq" id="WP_111316749.1">
    <property type="nucleotide sequence ID" value="NZ_QKZT01000002.1"/>
</dbReference>
<evidence type="ECO:0000313" key="1">
    <source>
        <dbReference type="EMBL" id="PZX56732.1"/>
    </source>
</evidence>
<reference evidence="1 2" key="1">
    <citation type="submission" date="2018-06" db="EMBL/GenBank/DDBJ databases">
        <title>Genomic Encyclopedia of Archaeal and Bacterial Type Strains, Phase II (KMG-II): from individual species to whole genera.</title>
        <authorList>
            <person name="Goeker M."/>
        </authorList>
    </citation>
    <scope>NUCLEOTIDE SEQUENCE [LARGE SCALE GENOMIC DNA]</scope>
    <source>
        <strain evidence="1 2">DSM 19830</strain>
    </source>
</reference>
<dbReference type="Proteomes" id="UP000248882">
    <property type="component" value="Unassembled WGS sequence"/>
</dbReference>
<dbReference type="OrthoDB" id="163809at2"/>
<sequence length="139" mass="15635">MRHLLVLFLSVSLFFSCNDSNDCEGFEVGKEFEIAIEQQLENCLKNISVKVIEIQDSRCPAGAQCIWAGMIVLRGELIVGGQKQYILLSTNENASGFPDEFSTLEYTVKLVDAIPYLDLNKPYKPEDQRAILIISKRST</sequence>
<name>A0A2W7T0Q9_9BACT</name>
<comment type="caution">
    <text evidence="1">The sequence shown here is derived from an EMBL/GenBank/DDBJ whole genome shotgun (WGS) entry which is preliminary data.</text>
</comment>
<accession>A0A2W7T0Q9</accession>
<gene>
    <name evidence="1" type="ORF">LV85_00665</name>
</gene>
<evidence type="ECO:0000313" key="2">
    <source>
        <dbReference type="Proteomes" id="UP000248882"/>
    </source>
</evidence>
<dbReference type="PROSITE" id="PS51257">
    <property type="entry name" value="PROKAR_LIPOPROTEIN"/>
    <property type="match status" value="1"/>
</dbReference>
<protein>
    <submittedName>
        <fullName evidence="1">Uncharacterized protein</fullName>
    </submittedName>
</protein>
<organism evidence="1 2">
    <name type="scientific">Algoriphagus chordae</name>
    <dbReference type="NCBI Taxonomy" id="237019"/>
    <lineage>
        <taxon>Bacteria</taxon>
        <taxon>Pseudomonadati</taxon>
        <taxon>Bacteroidota</taxon>
        <taxon>Cytophagia</taxon>
        <taxon>Cytophagales</taxon>
        <taxon>Cyclobacteriaceae</taxon>
        <taxon>Algoriphagus</taxon>
    </lineage>
</organism>
<dbReference type="AlphaFoldDB" id="A0A2W7T0Q9"/>
<keyword evidence="2" id="KW-1185">Reference proteome</keyword>
<proteinExistence type="predicted"/>
<dbReference type="EMBL" id="QKZT01000002">
    <property type="protein sequence ID" value="PZX56732.1"/>
    <property type="molecule type" value="Genomic_DNA"/>
</dbReference>